<reference evidence="5 6" key="1">
    <citation type="submission" date="2024-10" db="EMBL/GenBank/DDBJ databases">
        <title>Updated reference genomes for cyclostephanoid diatoms.</title>
        <authorList>
            <person name="Roberts W.R."/>
            <person name="Alverson A.J."/>
        </authorList>
    </citation>
    <scope>NUCLEOTIDE SEQUENCE [LARGE SCALE GENOMIC DNA]</scope>
    <source>
        <strain evidence="5 6">AJA228-03</strain>
    </source>
</reference>
<evidence type="ECO:0000313" key="6">
    <source>
        <dbReference type="Proteomes" id="UP001530377"/>
    </source>
</evidence>
<keyword evidence="6" id="KW-1185">Reference proteome</keyword>
<dbReference type="FunFam" id="1.10.238.10:FF:000001">
    <property type="entry name" value="Calmodulin 1"/>
    <property type="match status" value="1"/>
</dbReference>
<evidence type="ECO:0000256" key="2">
    <source>
        <dbReference type="ARBA" id="ARBA00022737"/>
    </source>
</evidence>
<feature type="domain" description="EF-hand" evidence="4">
    <location>
        <begin position="173"/>
        <end position="207"/>
    </location>
</feature>
<dbReference type="Gene3D" id="1.10.238.10">
    <property type="entry name" value="EF-hand"/>
    <property type="match status" value="2"/>
</dbReference>
<proteinExistence type="predicted"/>
<keyword evidence="2" id="KW-0677">Repeat</keyword>
<dbReference type="CDD" id="cd00051">
    <property type="entry name" value="EFh"/>
    <property type="match status" value="1"/>
</dbReference>
<dbReference type="InterPro" id="IPR002048">
    <property type="entry name" value="EF_hand_dom"/>
</dbReference>
<dbReference type="InterPro" id="IPR050230">
    <property type="entry name" value="CALM/Myosin/TropC-like"/>
</dbReference>
<dbReference type="PANTHER" id="PTHR23048:SF0">
    <property type="entry name" value="CALMODULIN LIKE 3"/>
    <property type="match status" value="1"/>
</dbReference>
<dbReference type="Proteomes" id="UP001530377">
    <property type="component" value="Unassembled WGS sequence"/>
</dbReference>
<dbReference type="InterPro" id="IPR018247">
    <property type="entry name" value="EF_Hand_1_Ca_BS"/>
</dbReference>
<name>A0ABD3R230_9STRA</name>
<dbReference type="EMBL" id="JALLPB020000732">
    <property type="protein sequence ID" value="KAL3806795.1"/>
    <property type="molecule type" value="Genomic_DNA"/>
</dbReference>
<evidence type="ECO:0000259" key="4">
    <source>
        <dbReference type="PROSITE" id="PS50222"/>
    </source>
</evidence>
<feature type="domain" description="EF-hand" evidence="4">
    <location>
        <begin position="99"/>
        <end position="134"/>
    </location>
</feature>
<evidence type="ECO:0000256" key="1">
    <source>
        <dbReference type="ARBA" id="ARBA00020786"/>
    </source>
</evidence>
<dbReference type="PROSITE" id="PS00018">
    <property type="entry name" value="EF_HAND_1"/>
    <property type="match status" value="3"/>
</dbReference>
<comment type="caution">
    <text evidence="5">The sequence shown here is derived from an EMBL/GenBank/DDBJ whole genome shotgun (WGS) entry which is preliminary data.</text>
</comment>
<dbReference type="PANTHER" id="PTHR23048">
    <property type="entry name" value="MYOSIN LIGHT CHAIN 1, 3"/>
    <property type="match status" value="1"/>
</dbReference>
<dbReference type="Pfam" id="PF13499">
    <property type="entry name" value="EF-hand_7"/>
    <property type="match status" value="2"/>
</dbReference>
<evidence type="ECO:0000313" key="5">
    <source>
        <dbReference type="EMBL" id="KAL3806795.1"/>
    </source>
</evidence>
<dbReference type="PROSITE" id="PS50222">
    <property type="entry name" value="EF_HAND_2"/>
    <property type="match status" value="3"/>
</dbReference>
<gene>
    <name evidence="5" type="ORF">ACHAXA_003518</name>
</gene>
<organism evidence="5 6">
    <name type="scientific">Cyclostephanos tholiformis</name>
    <dbReference type="NCBI Taxonomy" id="382380"/>
    <lineage>
        <taxon>Eukaryota</taxon>
        <taxon>Sar</taxon>
        <taxon>Stramenopiles</taxon>
        <taxon>Ochrophyta</taxon>
        <taxon>Bacillariophyta</taxon>
        <taxon>Coscinodiscophyceae</taxon>
        <taxon>Thalassiosirophycidae</taxon>
        <taxon>Stephanodiscales</taxon>
        <taxon>Stephanodiscaceae</taxon>
        <taxon>Cyclostephanos</taxon>
    </lineage>
</organism>
<dbReference type="SUPFAM" id="SSF47473">
    <property type="entry name" value="EF-hand"/>
    <property type="match status" value="1"/>
</dbReference>
<protein>
    <recommendedName>
        <fullName evidence="1">Calmodulin</fullName>
    </recommendedName>
</protein>
<feature type="domain" description="EF-hand" evidence="4">
    <location>
        <begin position="137"/>
        <end position="172"/>
    </location>
</feature>
<dbReference type="SMART" id="SM00054">
    <property type="entry name" value="EFh"/>
    <property type="match status" value="3"/>
</dbReference>
<accession>A0ABD3R230</accession>
<keyword evidence="3" id="KW-0106">Calcium</keyword>
<sequence length="207" mass="23623">MRALGDRNMAPHGLSEAEVEDLKEAFAMSNRDDSYQRRIHYQRGQYVLADHHLKATHVSVRRHDQFLFTITLTSVSFHFAGTITITELKAVMSSLGQNPSDSELQRMILSVDDNGDNEIDFEEFLILMSSSKPSKEDPDRELREAFKVFDSDGSGSISRSEMKRLMKSLGQNLTDKELDAMMDEVDTDGDGEIDFEEFKNMMIPKIY</sequence>
<evidence type="ECO:0000256" key="3">
    <source>
        <dbReference type="ARBA" id="ARBA00022837"/>
    </source>
</evidence>
<dbReference type="InterPro" id="IPR011992">
    <property type="entry name" value="EF-hand-dom_pair"/>
</dbReference>
<dbReference type="AlphaFoldDB" id="A0ABD3R230"/>